<evidence type="ECO:0000313" key="2">
    <source>
        <dbReference type="Proteomes" id="UP000325433"/>
    </source>
</evidence>
<dbReference type="Proteomes" id="UP000325433">
    <property type="component" value="Unassembled WGS sequence"/>
</dbReference>
<evidence type="ECO:0000313" key="1">
    <source>
        <dbReference type="EMBL" id="KAE8309307.1"/>
    </source>
</evidence>
<proteinExistence type="predicted"/>
<dbReference type="EMBL" id="ML738369">
    <property type="protein sequence ID" value="KAE8309307.1"/>
    <property type="molecule type" value="Genomic_DNA"/>
</dbReference>
<name>A0A5N6VL91_9EURO</name>
<protein>
    <submittedName>
        <fullName evidence="1">Uncharacterized protein</fullName>
    </submittedName>
</protein>
<reference evidence="2" key="1">
    <citation type="submission" date="2019-04" db="EMBL/GenBank/DDBJ databases">
        <title>Friends and foes A comparative genomics studyof 23 Aspergillus species from section Flavi.</title>
        <authorList>
            <consortium name="DOE Joint Genome Institute"/>
            <person name="Kjaerbolling I."/>
            <person name="Vesth T."/>
            <person name="Frisvad J.C."/>
            <person name="Nybo J.L."/>
            <person name="Theobald S."/>
            <person name="Kildgaard S."/>
            <person name="Isbrandt T."/>
            <person name="Kuo A."/>
            <person name="Sato A."/>
            <person name="Lyhne E.K."/>
            <person name="Kogle M.E."/>
            <person name="Wiebenga A."/>
            <person name="Kun R.S."/>
            <person name="Lubbers R.J."/>
            <person name="Makela M.R."/>
            <person name="Barry K."/>
            <person name="Chovatia M."/>
            <person name="Clum A."/>
            <person name="Daum C."/>
            <person name="Haridas S."/>
            <person name="He G."/>
            <person name="LaButti K."/>
            <person name="Lipzen A."/>
            <person name="Mondo S."/>
            <person name="Riley R."/>
            <person name="Salamov A."/>
            <person name="Simmons B.A."/>
            <person name="Magnuson J.K."/>
            <person name="Henrissat B."/>
            <person name="Mortensen U.H."/>
            <person name="Larsen T.O."/>
            <person name="Devries R.P."/>
            <person name="Grigoriev I.V."/>
            <person name="Machida M."/>
            <person name="Baker S.E."/>
            <person name="Andersen M.R."/>
        </authorList>
    </citation>
    <scope>NUCLEOTIDE SEQUENCE [LARGE SCALE GENOMIC DNA]</scope>
    <source>
        <strain evidence="2">CBS 130015</strain>
    </source>
</reference>
<dbReference type="AlphaFoldDB" id="A0A5N6VL91"/>
<keyword evidence="2" id="KW-1185">Reference proteome</keyword>
<gene>
    <name evidence="1" type="ORF">BDV41DRAFT_548442</name>
</gene>
<accession>A0A5N6VL91</accession>
<organism evidence="1 2">
    <name type="scientific">Aspergillus transmontanensis</name>
    <dbReference type="NCBI Taxonomy" id="1034304"/>
    <lineage>
        <taxon>Eukaryota</taxon>
        <taxon>Fungi</taxon>
        <taxon>Dikarya</taxon>
        <taxon>Ascomycota</taxon>
        <taxon>Pezizomycotina</taxon>
        <taxon>Eurotiomycetes</taxon>
        <taxon>Eurotiomycetidae</taxon>
        <taxon>Eurotiales</taxon>
        <taxon>Aspergillaceae</taxon>
        <taxon>Aspergillus</taxon>
        <taxon>Aspergillus subgen. Circumdati</taxon>
    </lineage>
</organism>
<sequence>MFNPTRKSIVACWVCPSLRALRFSLKKIDTNPETCHTAKVQYQFGSIIVSFIDSYYLSGNSCYVSLRRGHPDRNDMFDQGYRVSYPRLHIGSILVQEKKENKQNKRRDFTFVFPPYVPVGLRLFFVRVRLFEDYVANRNNSVLLRY</sequence>